<organism evidence="1">
    <name type="scientific">Candidatus Methanogaster sp. ANME-2c ERB4</name>
    <dbReference type="NCBI Taxonomy" id="2759911"/>
    <lineage>
        <taxon>Archaea</taxon>
        <taxon>Methanobacteriati</taxon>
        <taxon>Methanobacteriota</taxon>
        <taxon>Stenosarchaea group</taxon>
        <taxon>Methanomicrobia</taxon>
        <taxon>Methanosarcinales</taxon>
        <taxon>ANME-2 cluster</taxon>
        <taxon>Candidatus Methanogasteraceae</taxon>
        <taxon>Candidatus Methanogaster</taxon>
    </lineage>
</organism>
<proteinExistence type="predicted"/>
<gene>
    <name evidence="1" type="ORF">PABHDKJJ_00023</name>
</gene>
<evidence type="ECO:0000313" key="1">
    <source>
        <dbReference type="EMBL" id="QNO46319.1"/>
    </source>
</evidence>
<accession>A0A7G9YE85</accession>
<name>A0A7G9YE85_9EURY</name>
<protein>
    <submittedName>
        <fullName evidence="1">Uncharacterized protein</fullName>
    </submittedName>
</protein>
<sequence>MENYVKVSKEVFAPIIELVRIGLFRDEKDALTGIIREQARNKIQYYDGKVSELERKYRVDFREFKKIIEGRENEEVFEEWDDFIQWEGYEEALRYWAEVEAWV</sequence>
<dbReference type="AlphaFoldDB" id="A0A7G9YE85"/>
<dbReference type="EMBL" id="MT631185">
    <property type="protein sequence ID" value="QNO46319.1"/>
    <property type="molecule type" value="Genomic_DNA"/>
</dbReference>
<reference evidence="1" key="1">
    <citation type="submission" date="2020-06" db="EMBL/GenBank/DDBJ databases">
        <title>Unique genomic features of the anaerobic methanotrophic archaea.</title>
        <authorList>
            <person name="Chadwick G.L."/>
            <person name="Skennerton C.T."/>
            <person name="Laso-Perez R."/>
            <person name="Leu A.O."/>
            <person name="Speth D.R."/>
            <person name="Yu H."/>
            <person name="Morgan-Lang C."/>
            <person name="Hatzenpichler R."/>
            <person name="Goudeau D."/>
            <person name="Malmstrom R."/>
            <person name="Brazelton W.J."/>
            <person name="Woyke T."/>
            <person name="Hallam S.J."/>
            <person name="Tyson G.W."/>
            <person name="Wegener G."/>
            <person name="Boetius A."/>
            <person name="Orphan V."/>
        </authorList>
    </citation>
    <scope>NUCLEOTIDE SEQUENCE</scope>
</reference>